<protein>
    <submittedName>
        <fullName evidence="3">Alpha/beta hydrolase</fullName>
    </submittedName>
</protein>
<dbReference type="GO" id="GO:0016787">
    <property type="term" value="F:hydrolase activity"/>
    <property type="evidence" value="ECO:0007669"/>
    <property type="project" value="UniProtKB-KW"/>
</dbReference>
<dbReference type="EMBL" id="JAKLTR010000011">
    <property type="protein sequence ID" value="MCG2616024.1"/>
    <property type="molecule type" value="Genomic_DNA"/>
</dbReference>
<comment type="caution">
    <text evidence="3">The sequence shown here is derived from an EMBL/GenBank/DDBJ whole genome shotgun (WGS) entry which is preliminary data.</text>
</comment>
<keyword evidence="4" id="KW-1185">Reference proteome</keyword>
<evidence type="ECO:0000313" key="4">
    <source>
        <dbReference type="Proteomes" id="UP001165367"/>
    </source>
</evidence>
<feature type="domain" description="AB hydrolase-1" evidence="2">
    <location>
        <begin position="54"/>
        <end position="170"/>
    </location>
</feature>
<organism evidence="3 4">
    <name type="scientific">Terrimonas ginsenosidimutans</name>
    <dbReference type="NCBI Taxonomy" id="2908004"/>
    <lineage>
        <taxon>Bacteria</taxon>
        <taxon>Pseudomonadati</taxon>
        <taxon>Bacteroidota</taxon>
        <taxon>Chitinophagia</taxon>
        <taxon>Chitinophagales</taxon>
        <taxon>Chitinophagaceae</taxon>
        <taxon>Terrimonas</taxon>
    </lineage>
</organism>
<accession>A0ABS9KUJ9</accession>
<evidence type="ECO:0000259" key="2">
    <source>
        <dbReference type="Pfam" id="PF00561"/>
    </source>
</evidence>
<dbReference type="InterPro" id="IPR000073">
    <property type="entry name" value="AB_hydrolase_1"/>
</dbReference>
<proteinExistence type="predicted"/>
<dbReference type="SUPFAM" id="SSF53474">
    <property type="entry name" value="alpha/beta-Hydrolases"/>
    <property type="match status" value="1"/>
</dbReference>
<gene>
    <name evidence="3" type="ORF">LZZ85_17135</name>
</gene>
<sequence>MTMFLKPKVTGILLSLCLSQIIFAQQGDFRSASVDGKKISYKLFNPEGRKENDPILVFEHGIGGGSFEQLFRFLPKTISGIQYDRNGLGQSEADTNITTDAQVTERLHELLHALDIQPPYLLVGHSVGGAYIRLFTARFPKEVCGLVFIDPTDFMLSSQDDAAAKRRSESLTSYQQIWTLNLQTMSREANVPEGVKNDAKRALKASTPSFFQEYRDLPLLINIPATVIISYNKPIEPYEEEMNKTFKLGINIKQWWREYDEIRIKNFSDLIRENDNSRVVLLTKYSHGVHFQDPQLVAALILENYDKCSKNHSNKIP</sequence>
<dbReference type="InterPro" id="IPR029058">
    <property type="entry name" value="AB_hydrolase_fold"/>
</dbReference>
<reference evidence="3" key="1">
    <citation type="submission" date="2022-01" db="EMBL/GenBank/DDBJ databases">
        <authorList>
            <person name="Jo J.-H."/>
            <person name="Im W.-T."/>
        </authorList>
    </citation>
    <scope>NUCLEOTIDE SEQUENCE</scope>
    <source>
        <strain evidence="3">NA20</strain>
    </source>
</reference>
<dbReference type="RefSeq" id="WP_237874562.1">
    <property type="nucleotide sequence ID" value="NZ_JAKLTR010000011.1"/>
</dbReference>
<dbReference type="PANTHER" id="PTHR43798">
    <property type="entry name" value="MONOACYLGLYCEROL LIPASE"/>
    <property type="match status" value="1"/>
</dbReference>
<dbReference type="PANTHER" id="PTHR43798:SF33">
    <property type="entry name" value="HYDROLASE, PUTATIVE (AFU_ORTHOLOGUE AFUA_2G14860)-RELATED"/>
    <property type="match status" value="1"/>
</dbReference>
<name>A0ABS9KUJ9_9BACT</name>
<dbReference type="Proteomes" id="UP001165367">
    <property type="component" value="Unassembled WGS sequence"/>
</dbReference>
<feature type="signal peptide" evidence="1">
    <location>
        <begin position="1"/>
        <end position="24"/>
    </location>
</feature>
<feature type="chain" id="PRO_5045090889" evidence="1">
    <location>
        <begin position="25"/>
        <end position="317"/>
    </location>
</feature>
<evidence type="ECO:0000313" key="3">
    <source>
        <dbReference type="EMBL" id="MCG2616024.1"/>
    </source>
</evidence>
<dbReference type="Gene3D" id="3.40.50.1820">
    <property type="entry name" value="alpha/beta hydrolase"/>
    <property type="match status" value="1"/>
</dbReference>
<dbReference type="InterPro" id="IPR050266">
    <property type="entry name" value="AB_hydrolase_sf"/>
</dbReference>
<dbReference type="Pfam" id="PF00561">
    <property type="entry name" value="Abhydrolase_1"/>
    <property type="match status" value="1"/>
</dbReference>
<keyword evidence="1" id="KW-0732">Signal</keyword>
<keyword evidence="3" id="KW-0378">Hydrolase</keyword>
<evidence type="ECO:0000256" key="1">
    <source>
        <dbReference type="SAM" id="SignalP"/>
    </source>
</evidence>